<dbReference type="GeneID" id="63718637"/>
<feature type="compositionally biased region" description="Basic residues" evidence="1">
    <location>
        <begin position="684"/>
        <end position="693"/>
    </location>
</feature>
<feature type="region of interest" description="Disordered" evidence="1">
    <location>
        <begin position="327"/>
        <end position="584"/>
    </location>
</feature>
<evidence type="ECO:0000259" key="2">
    <source>
        <dbReference type="Pfam" id="PF24054"/>
    </source>
</evidence>
<organism evidence="3 4">
    <name type="scientific">Drechmeria coniospora</name>
    <name type="common">Nematophagous fungus</name>
    <name type="synonym">Meria coniospora</name>
    <dbReference type="NCBI Taxonomy" id="98403"/>
    <lineage>
        <taxon>Eukaryota</taxon>
        <taxon>Fungi</taxon>
        <taxon>Dikarya</taxon>
        <taxon>Ascomycota</taxon>
        <taxon>Pezizomycotina</taxon>
        <taxon>Sordariomycetes</taxon>
        <taxon>Hypocreomycetidae</taxon>
        <taxon>Hypocreales</taxon>
        <taxon>Ophiocordycipitaceae</taxon>
        <taxon>Drechmeria</taxon>
    </lineage>
</organism>
<dbReference type="AlphaFoldDB" id="A0A151GAC8"/>
<evidence type="ECO:0000313" key="3">
    <source>
        <dbReference type="EMBL" id="KYK54040.1"/>
    </source>
</evidence>
<feature type="compositionally biased region" description="Polar residues" evidence="1">
    <location>
        <begin position="491"/>
        <end position="501"/>
    </location>
</feature>
<dbReference type="EMBL" id="LAYC01000003">
    <property type="protein sequence ID" value="KYK54040.1"/>
    <property type="molecule type" value="Genomic_DNA"/>
</dbReference>
<feature type="region of interest" description="Disordered" evidence="1">
    <location>
        <begin position="222"/>
        <end position="256"/>
    </location>
</feature>
<accession>A0A151GAC8</accession>
<reference evidence="3 4" key="1">
    <citation type="journal article" date="2016" name="Sci. Rep.">
        <title>Insights into Adaptations to a Near-Obligate Nematode Endoparasitic Lifestyle from the Finished Genome of Drechmeria coniospora.</title>
        <authorList>
            <person name="Zhang L."/>
            <person name="Zhou Z."/>
            <person name="Guo Q."/>
            <person name="Fokkens L."/>
            <person name="Miskei M."/>
            <person name="Pocsi I."/>
            <person name="Zhang W."/>
            <person name="Chen M."/>
            <person name="Wang L."/>
            <person name="Sun Y."/>
            <person name="Donzelli B.G."/>
            <person name="Gibson D.M."/>
            <person name="Nelson D.R."/>
            <person name="Luo J.G."/>
            <person name="Rep M."/>
            <person name="Liu H."/>
            <person name="Yang S."/>
            <person name="Wang J."/>
            <person name="Krasnoff S.B."/>
            <person name="Xu Y."/>
            <person name="Molnar I."/>
            <person name="Lin M."/>
        </authorList>
    </citation>
    <scope>NUCLEOTIDE SEQUENCE [LARGE SCALE GENOMIC DNA]</scope>
    <source>
        <strain evidence="3 4">ARSEF 6962</strain>
    </source>
</reference>
<proteinExistence type="predicted"/>
<feature type="compositionally biased region" description="Acidic residues" evidence="1">
    <location>
        <begin position="172"/>
        <end position="196"/>
    </location>
</feature>
<keyword evidence="4" id="KW-1185">Reference proteome</keyword>
<feature type="compositionally biased region" description="Basic and acidic residues" evidence="1">
    <location>
        <begin position="370"/>
        <end position="380"/>
    </location>
</feature>
<dbReference type="InParanoid" id="A0A151GAC8"/>
<sequence>MSHEVLRLHVVVQRLGVPDTCFVWPCPLAGKPIISQLLAQINDVVPLESGEWGLEDYVVELVSAHDGTFECLHFQPVHQVLKDEDTVIIRSLLGDDLKRRRLSGRHQISSDGKHLVDGLAFGRPWLRTPRDRPAVDLPPRKRLRTALGHRADADDDVDGDEQRMPQLLLEAPTDDDDESFADEEVNDDDDEEEDYVGGDDEAIDEELELLRQDNAIVGHEHPTWALDEGPSKEDSSAPSGSASSDDEMPDKRVGDSAGVDSVCTSLLRDSCELDALIAAFPSTPVSGIATEFLLQSKNVINTYQSLKRSNKPALGLDKILEMLFSPSLHPPPAPRQEAASAGKDRPLIQVVESTEATTSSGSKTGADSDGSDKFHDFDESKGDDDGDGDDSSDDSSDDSEESDDSSSDDSEASEDSQGGGSGSSREDGANGDGLCGSKDDRGTSSSDDGGDDGGDDSSDAEGGNGVPLGQRQQRGALRMATEAPNAPAESSPYTGLSSTQKRNARRRRLKHWAKQQGSGCETPDSLASERSLQERKEQLLRTLAQGADAAEETQEDRQVATGDAAEAETEVAAEAVPEQRRSRMDVGAGRRLLFGALGLRAPRTKTDEDRIKEHLMKDVRPLNNVRLDEEATEATETSGNDADMDEWRDKVVYGAVECCQDGIVLSEPPFPFQQRWDPQQQGRRAGRGKRKRSSQAFDEEFYDDDSAILVEDGEQQGPGKRRQSAPSPFGGEREPDEDETPALPADLSVLAALEAGAAKEGMVITWKQMTLSKATNWQPELTQKTGTVLSGGDDDALQVLLAARDRDVRERLYDEETGRRVYGKFEVPDSDGEGEDDGHRVVAWAELGDARVVREAPAAAGG</sequence>
<dbReference type="RefSeq" id="XP_040653392.1">
    <property type="nucleotide sequence ID" value="XM_040803288.1"/>
</dbReference>
<dbReference type="STRING" id="98403.A0A151GAC8"/>
<name>A0A151GAC8_DRECN</name>
<protein>
    <recommendedName>
        <fullName evidence="2">DUF7357 domain-containing protein</fullName>
    </recommendedName>
</protein>
<feature type="compositionally biased region" description="Acidic residues" evidence="1">
    <location>
        <begin position="448"/>
        <end position="459"/>
    </location>
</feature>
<comment type="caution">
    <text evidence="3">The sequence shown here is derived from an EMBL/GenBank/DDBJ whole genome shotgun (WGS) entry which is preliminary data.</text>
</comment>
<feature type="domain" description="DUF7357" evidence="2">
    <location>
        <begin position="6"/>
        <end position="140"/>
    </location>
</feature>
<feature type="compositionally biased region" description="Acidic residues" evidence="1">
    <location>
        <begin position="381"/>
        <end position="414"/>
    </location>
</feature>
<dbReference type="Proteomes" id="UP000076580">
    <property type="component" value="Chromosome 03"/>
</dbReference>
<evidence type="ECO:0000256" key="1">
    <source>
        <dbReference type="SAM" id="MobiDB-lite"/>
    </source>
</evidence>
<feature type="compositionally biased region" description="Basic residues" evidence="1">
    <location>
        <begin position="502"/>
        <end position="513"/>
    </location>
</feature>
<gene>
    <name evidence="3" type="ORF">DCS_05994</name>
</gene>
<dbReference type="InterPro" id="IPR055781">
    <property type="entry name" value="DUF7357"/>
</dbReference>
<feature type="compositionally biased region" description="Polar residues" evidence="1">
    <location>
        <begin position="351"/>
        <end position="365"/>
    </location>
</feature>
<feature type="compositionally biased region" description="Acidic residues" evidence="1">
    <location>
        <begin position="697"/>
        <end position="714"/>
    </location>
</feature>
<evidence type="ECO:0000313" key="4">
    <source>
        <dbReference type="Proteomes" id="UP000076580"/>
    </source>
</evidence>
<dbReference type="OrthoDB" id="5368821at2759"/>
<feature type="region of interest" description="Disordered" evidence="1">
    <location>
        <begin position="669"/>
        <end position="741"/>
    </location>
</feature>
<dbReference type="Pfam" id="PF24054">
    <property type="entry name" value="DUF7357"/>
    <property type="match status" value="1"/>
</dbReference>
<feature type="region of interest" description="Disordered" evidence="1">
    <location>
        <begin position="130"/>
        <end position="196"/>
    </location>
</feature>